<protein>
    <submittedName>
        <fullName evidence="2">Uncharacterized protein</fullName>
    </submittedName>
</protein>
<proteinExistence type="predicted"/>
<dbReference type="WBParaSite" id="ACRNAN_scaffold5430.g8683.t1">
    <property type="protein sequence ID" value="ACRNAN_scaffold5430.g8683.t1"/>
    <property type="gene ID" value="ACRNAN_scaffold5430.g8683"/>
</dbReference>
<name>A0A914E4B4_9BILA</name>
<reference evidence="2" key="1">
    <citation type="submission" date="2022-11" db="UniProtKB">
        <authorList>
            <consortium name="WormBaseParasite"/>
        </authorList>
    </citation>
    <scope>IDENTIFICATION</scope>
</reference>
<evidence type="ECO:0000313" key="1">
    <source>
        <dbReference type="Proteomes" id="UP000887540"/>
    </source>
</evidence>
<dbReference type="AlphaFoldDB" id="A0A914E4B4"/>
<keyword evidence="1" id="KW-1185">Reference proteome</keyword>
<organism evidence="1 2">
    <name type="scientific">Acrobeloides nanus</name>
    <dbReference type="NCBI Taxonomy" id="290746"/>
    <lineage>
        <taxon>Eukaryota</taxon>
        <taxon>Metazoa</taxon>
        <taxon>Ecdysozoa</taxon>
        <taxon>Nematoda</taxon>
        <taxon>Chromadorea</taxon>
        <taxon>Rhabditida</taxon>
        <taxon>Tylenchina</taxon>
        <taxon>Cephalobomorpha</taxon>
        <taxon>Cephaloboidea</taxon>
        <taxon>Cephalobidae</taxon>
        <taxon>Acrobeloides</taxon>
    </lineage>
</organism>
<dbReference type="Proteomes" id="UP000887540">
    <property type="component" value="Unplaced"/>
</dbReference>
<sequence>MSARNNNAYMGKKYYITYDDREEPYAGIVKGICETEKQAEALIEKFTNVDEATLRILKQKIPSLQSNGSKNGHLSSKNIKFFEEFEPKPISKAPTKWYKNGELVIQNDNNTTDIERIFEETDIISAKKLDRKLKLMKKKK</sequence>
<accession>A0A914E4B4</accession>
<evidence type="ECO:0000313" key="2">
    <source>
        <dbReference type="WBParaSite" id="ACRNAN_scaffold5430.g8683.t1"/>
    </source>
</evidence>